<proteinExistence type="predicted"/>
<accession>A0A830HDM2</accession>
<evidence type="ECO:0000313" key="2">
    <source>
        <dbReference type="Proteomes" id="UP000660262"/>
    </source>
</evidence>
<dbReference type="AlphaFoldDB" id="A0A830HDM2"/>
<dbReference type="Proteomes" id="UP000660262">
    <property type="component" value="Unassembled WGS sequence"/>
</dbReference>
<reference evidence="1" key="1">
    <citation type="submission" date="2020-10" db="EMBL/GenBank/DDBJ databases">
        <title>Unveiling of a novel bifunctional photoreceptor, Dualchrome1, isolated from a cosmopolitan green alga.</title>
        <authorList>
            <person name="Suzuki S."/>
            <person name="Kawachi M."/>
        </authorList>
    </citation>
    <scope>NUCLEOTIDE SEQUENCE</scope>
    <source>
        <strain evidence="1">NIES 2893</strain>
    </source>
</reference>
<dbReference type="EMBL" id="BNJQ01000008">
    <property type="protein sequence ID" value="GHP04848.1"/>
    <property type="molecule type" value="Genomic_DNA"/>
</dbReference>
<comment type="caution">
    <text evidence="1">The sequence shown here is derived from an EMBL/GenBank/DDBJ whole genome shotgun (WGS) entry which is preliminary data.</text>
</comment>
<keyword evidence="2" id="KW-1185">Reference proteome</keyword>
<name>A0A830HDM2_9CHLO</name>
<protein>
    <submittedName>
        <fullName evidence="1">Uncharacterized protein</fullName>
    </submittedName>
</protein>
<organism evidence="1 2">
    <name type="scientific">Pycnococcus provasolii</name>
    <dbReference type="NCBI Taxonomy" id="41880"/>
    <lineage>
        <taxon>Eukaryota</taxon>
        <taxon>Viridiplantae</taxon>
        <taxon>Chlorophyta</taxon>
        <taxon>Pseudoscourfieldiophyceae</taxon>
        <taxon>Pseudoscourfieldiales</taxon>
        <taxon>Pycnococcaceae</taxon>
        <taxon>Pycnococcus</taxon>
    </lineage>
</organism>
<dbReference type="OrthoDB" id="498838at2759"/>
<gene>
    <name evidence="1" type="ORF">PPROV_000360000</name>
</gene>
<evidence type="ECO:0000313" key="1">
    <source>
        <dbReference type="EMBL" id="GHP04848.1"/>
    </source>
</evidence>
<sequence length="416" mass="46170">MAHSAEDVDMCRYVPFARFHAAHSKKRHSRRYTRTARTPVTWLSPSVATAVRRRSFKRISRGTNARKIRKATERIALKLAQRTRTRAQACANDILRKLGYEWRLARSVLAYQVMNKQQARRRTCQEKSRAQKEAAPYVHILDDAVPVWALARLTSAFARTSQFWDVHGYDVDGPPIPFFSYVHSLKAYGEMPPVTADPMDACVHAIRDVAARLFPAVQKARFVEWWVHCRRHGRGHQLHFDSDAEGDGADGPRHPIASAVLSLGAEGVGGPTLVTTQTRDNANACGRGWLVMPAFGRLTVFDGRLLHGVIPGRGPAPTDDNACRITWMCAFWDTIDAKGAAKPAPAAGLGHIRALRKDELVRLVRGKLTDVSSDAEPRVVTPQAVFPVWERTQDGGTAVLDGEPLVAYDACFVPSV</sequence>